<accession>A0ABM9ABW6</accession>
<dbReference type="InterPro" id="IPR014748">
    <property type="entry name" value="Enoyl-CoA_hydra_C"/>
</dbReference>
<dbReference type="Gene3D" id="3.90.226.10">
    <property type="entry name" value="2-enoyl-CoA Hydratase, Chain A, domain 1"/>
    <property type="match status" value="1"/>
</dbReference>
<reference evidence="6" key="1">
    <citation type="submission" date="2021-12" db="EMBL/GenBank/DDBJ databases">
        <authorList>
            <person name="Rodrigo-Torres L."/>
            <person name="Arahal R. D."/>
            <person name="Lucena T."/>
        </authorList>
    </citation>
    <scope>NUCLEOTIDE SEQUENCE</scope>
    <source>
        <strain evidence="6">CECT 8267</strain>
    </source>
</reference>
<evidence type="ECO:0000313" key="6">
    <source>
        <dbReference type="EMBL" id="CAH0990456.1"/>
    </source>
</evidence>
<keyword evidence="3" id="KW-0276">Fatty acid metabolism</keyword>
<comment type="similarity">
    <text evidence="2">Belongs to the enoyl-CoA hydratase/isomerase family.</text>
</comment>
<comment type="pathway">
    <text evidence="1">Lipid metabolism; fatty acid beta-oxidation.</text>
</comment>
<evidence type="ECO:0000313" key="7">
    <source>
        <dbReference type="Proteomes" id="UP000838100"/>
    </source>
</evidence>
<evidence type="ECO:0000256" key="4">
    <source>
        <dbReference type="ARBA" id="ARBA00023098"/>
    </source>
</evidence>
<dbReference type="NCBIfam" id="NF004794">
    <property type="entry name" value="PRK06142.1"/>
    <property type="match status" value="1"/>
</dbReference>
<dbReference type="GO" id="GO:0018812">
    <property type="term" value="F:3-hydroxyacyl-CoA dehydratase activity"/>
    <property type="evidence" value="ECO:0007669"/>
    <property type="project" value="UniProtKB-EC"/>
</dbReference>
<dbReference type="EMBL" id="CAKLPX010000001">
    <property type="protein sequence ID" value="CAH0990456.1"/>
    <property type="molecule type" value="Genomic_DNA"/>
</dbReference>
<organism evidence="6 7">
    <name type="scientific">Sinobacterium norvegicum</name>
    <dbReference type="NCBI Taxonomy" id="1641715"/>
    <lineage>
        <taxon>Bacteria</taxon>
        <taxon>Pseudomonadati</taxon>
        <taxon>Pseudomonadota</taxon>
        <taxon>Gammaproteobacteria</taxon>
        <taxon>Cellvibrionales</taxon>
        <taxon>Spongiibacteraceae</taxon>
        <taxon>Sinobacterium</taxon>
    </lineage>
</organism>
<comment type="caution">
    <text evidence="6">The sequence shown here is derived from an EMBL/GenBank/DDBJ whole genome shotgun (WGS) entry which is preliminary data.</text>
</comment>
<gene>
    <name evidence="6" type="ORF">SIN8267_00548</name>
</gene>
<dbReference type="InterPro" id="IPR045002">
    <property type="entry name" value="Ech1-like"/>
</dbReference>
<dbReference type="PANTHER" id="PTHR43149:SF1">
    <property type="entry name" value="DELTA(3,5)-DELTA(2,4)-DIENOYL-COA ISOMERASE, MITOCHONDRIAL"/>
    <property type="match status" value="1"/>
</dbReference>
<protein>
    <submittedName>
        <fullName evidence="6">Crotonyl-CoA hydratase</fullName>
        <ecNumber evidence="6">4.2.1.150</ecNumber>
    </submittedName>
</protein>
<evidence type="ECO:0000256" key="1">
    <source>
        <dbReference type="ARBA" id="ARBA00005005"/>
    </source>
</evidence>
<dbReference type="Gene3D" id="1.10.12.10">
    <property type="entry name" value="Lyase 2-enoyl-coa Hydratase, Chain A, domain 2"/>
    <property type="match status" value="1"/>
</dbReference>
<dbReference type="SUPFAM" id="SSF52096">
    <property type="entry name" value="ClpP/crotonase"/>
    <property type="match status" value="1"/>
</dbReference>
<proteinExistence type="inferred from homology"/>
<dbReference type="EC" id="4.2.1.150" evidence="6"/>
<dbReference type="CDD" id="cd06558">
    <property type="entry name" value="crotonase-like"/>
    <property type="match status" value="1"/>
</dbReference>
<evidence type="ECO:0000256" key="5">
    <source>
        <dbReference type="ARBA" id="ARBA00023235"/>
    </source>
</evidence>
<keyword evidence="7" id="KW-1185">Reference proteome</keyword>
<dbReference type="PANTHER" id="PTHR43149">
    <property type="entry name" value="ENOYL-COA HYDRATASE"/>
    <property type="match status" value="1"/>
</dbReference>
<keyword evidence="5" id="KW-0413">Isomerase</keyword>
<dbReference type="InterPro" id="IPR029045">
    <property type="entry name" value="ClpP/crotonase-like_dom_sf"/>
</dbReference>
<dbReference type="Proteomes" id="UP000838100">
    <property type="component" value="Unassembled WGS sequence"/>
</dbReference>
<keyword evidence="6" id="KW-0456">Lyase</keyword>
<name>A0ABM9ABW6_9GAMM</name>
<dbReference type="InterPro" id="IPR001753">
    <property type="entry name" value="Enoyl-CoA_hydra/iso"/>
</dbReference>
<dbReference type="Pfam" id="PF00378">
    <property type="entry name" value="ECH_1"/>
    <property type="match status" value="1"/>
</dbReference>
<keyword evidence="4" id="KW-0443">Lipid metabolism</keyword>
<sequence length="269" mass="29502">MSFELLELTVEDGIATVVLNRPEQANALSHKMWDEIRQCFILLDSQSDVRVIVLKGSGNNFCAGMDLSVFQQIMESLPQENGRRGEQMRQLILALQDCFVAIDRCRKPVIAAVQGACVGAGLEMVAACDIRLAVSSAKFSIKEIDLGMTADVGSLQRLPYIIGGGLLRELAYTGRELSGTEAERAQLVNHCFDSVDAMYSHAAEMAVTIAQKSPLAIRGSKEMLNYSRDHSLADSLNYIATWNAGMLSQEDLMGSVMAQMKGEKPEYQD</sequence>
<evidence type="ECO:0000256" key="2">
    <source>
        <dbReference type="ARBA" id="ARBA00005254"/>
    </source>
</evidence>
<evidence type="ECO:0000256" key="3">
    <source>
        <dbReference type="ARBA" id="ARBA00022832"/>
    </source>
</evidence>